<evidence type="ECO:0000313" key="1">
    <source>
        <dbReference type="EMBL" id="MPM49406.1"/>
    </source>
</evidence>
<accession>A0A645A911</accession>
<reference evidence="1" key="1">
    <citation type="submission" date="2019-08" db="EMBL/GenBank/DDBJ databases">
        <authorList>
            <person name="Kucharzyk K."/>
            <person name="Murdoch R.W."/>
            <person name="Higgins S."/>
            <person name="Loffler F."/>
        </authorList>
    </citation>
    <scope>NUCLEOTIDE SEQUENCE</scope>
</reference>
<dbReference type="EMBL" id="VSSQ01012511">
    <property type="protein sequence ID" value="MPM49406.1"/>
    <property type="molecule type" value="Genomic_DNA"/>
</dbReference>
<name>A0A645A911_9ZZZZ</name>
<gene>
    <name evidence="1" type="ORF">SDC9_96135</name>
</gene>
<comment type="caution">
    <text evidence="1">The sequence shown here is derived from an EMBL/GenBank/DDBJ whole genome shotgun (WGS) entry which is preliminary data.</text>
</comment>
<sequence>MNNFTYKDVYIEDEKRVLEINILPEKCCNFDCIFCLIGRAKVTGYCQKM</sequence>
<protein>
    <submittedName>
        <fullName evidence="1">Uncharacterized protein</fullName>
    </submittedName>
</protein>
<organism evidence="1">
    <name type="scientific">bioreactor metagenome</name>
    <dbReference type="NCBI Taxonomy" id="1076179"/>
    <lineage>
        <taxon>unclassified sequences</taxon>
        <taxon>metagenomes</taxon>
        <taxon>ecological metagenomes</taxon>
    </lineage>
</organism>
<dbReference type="AlphaFoldDB" id="A0A645A911"/>
<proteinExistence type="predicted"/>